<evidence type="ECO:0000256" key="6">
    <source>
        <dbReference type="ARBA" id="ARBA00022833"/>
    </source>
</evidence>
<reference evidence="15" key="1">
    <citation type="journal article" date="2020" name="Nat. Commun.">
        <title>Genome sequence of the cluster root forming white lupin.</title>
        <authorList>
            <person name="Hufnagel B."/>
            <person name="Marques A."/>
            <person name="Soriano A."/>
            <person name="Marques L."/>
            <person name="Divol F."/>
            <person name="Doumas P."/>
            <person name="Sallet E."/>
            <person name="Mancinotti D."/>
            <person name="Carrere S."/>
            <person name="Marande W."/>
            <person name="Arribat S."/>
            <person name="Keller J."/>
            <person name="Huneau C."/>
            <person name="Blein T."/>
            <person name="Aime D."/>
            <person name="Laguerre M."/>
            <person name="Taylor J."/>
            <person name="Schubert V."/>
            <person name="Nelson M."/>
            <person name="Geu-Flores F."/>
            <person name="Crespi M."/>
            <person name="Gallardo-Guerrero K."/>
            <person name="Delaux P.-M."/>
            <person name="Salse J."/>
            <person name="Berges H."/>
            <person name="Guyot R."/>
            <person name="Gouzy J."/>
            <person name="Peret B."/>
        </authorList>
    </citation>
    <scope>NUCLEOTIDE SEQUENCE [LARGE SCALE GENOMIC DNA]</scope>
    <source>
        <strain evidence="15">cv. Amiga</strain>
    </source>
</reference>
<feature type="binding site" evidence="11">
    <location>
        <position position="244"/>
    </location>
    <ligand>
        <name>Ca(2+)</name>
        <dbReference type="ChEBI" id="CHEBI:29108"/>
        <label>3</label>
    </ligand>
</feature>
<feature type="binding site" evidence="11">
    <location>
        <position position="252"/>
    </location>
    <ligand>
        <name>Zn(2+)</name>
        <dbReference type="ChEBI" id="CHEBI:29105"/>
        <label>1</label>
    </ligand>
</feature>
<dbReference type="FunFam" id="3.40.390.10:FF:000018">
    <property type="entry name" value="Metalloendoproteinase 1"/>
    <property type="match status" value="1"/>
</dbReference>
<evidence type="ECO:0000256" key="2">
    <source>
        <dbReference type="ARBA" id="ARBA00022670"/>
    </source>
</evidence>
<feature type="binding site" evidence="11">
    <location>
        <position position="294"/>
    </location>
    <ligand>
        <name>Zn(2+)</name>
        <dbReference type="ChEBI" id="CHEBI:29105"/>
        <label>2</label>
        <note>catalytic</note>
    </ligand>
</feature>
<comment type="caution">
    <text evidence="14">The sequence shown here is derived from an EMBL/GenBank/DDBJ whole genome shotgun (WGS) entry which is preliminary data.</text>
</comment>
<dbReference type="Gene3D" id="3.40.390.10">
    <property type="entry name" value="Collagenase (Catalytic Domain)"/>
    <property type="match status" value="1"/>
</dbReference>
<accession>A0A6A4QBB8</accession>
<keyword evidence="12" id="KW-1133">Transmembrane helix</keyword>
<keyword evidence="12" id="KW-0472">Membrane</keyword>
<evidence type="ECO:0000313" key="15">
    <source>
        <dbReference type="Proteomes" id="UP000447434"/>
    </source>
</evidence>
<dbReference type="SUPFAM" id="SSF47090">
    <property type="entry name" value="PGBD-like"/>
    <property type="match status" value="1"/>
</dbReference>
<keyword evidence="8" id="KW-0865">Zymogen</keyword>
<dbReference type="GO" id="GO:0030198">
    <property type="term" value="P:extracellular matrix organization"/>
    <property type="evidence" value="ECO:0007669"/>
    <property type="project" value="TreeGrafter"/>
</dbReference>
<dbReference type="Pfam" id="PF01471">
    <property type="entry name" value="PG_binding_1"/>
    <property type="match status" value="1"/>
</dbReference>
<dbReference type="InterPro" id="IPR006026">
    <property type="entry name" value="Peptidase_Metallo"/>
</dbReference>
<keyword evidence="3 11" id="KW-0479">Metal-binding</keyword>
<dbReference type="Pfam" id="PF00413">
    <property type="entry name" value="Peptidase_M10"/>
    <property type="match status" value="1"/>
</dbReference>
<dbReference type="GO" id="GO:0030574">
    <property type="term" value="P:collagen catabolic process"/>
    <property type="evidence" value="ECO:0007669"/>
    <property type="project" value="TreeGrafter"/>
</dbReference>
<dbReference type="EMBL" id="WOCE01000007">
    <property type="protein sequence ID" value="KAE9611237.1"/>
    <property type="molecule type" value="Genomic_DNA"/>
</dbReference>
<feature type="transmembrane region" description="Helical" evidence="12">
    <location>
        <begin position="12"/>
        <end position="40"/>
    </location>
</feature>
<dbReference type="InterPro" id="IPR021190">
    <property type="entry name" value="Pept_M10A"/>
</dbReference>
<evidence type="ECO:0000256" key="4">
    <source>
        <dbReference type="ARBA" id="ARBA00022729"/>
    </source>
</evidence>
<keyword evidence="5" id="KW-0378">Hydrolase</keyword>
<dbReference type="Proteomes" id="UP000447434">
    <property type="component" value="Chromosome 7"/>
</dbReference>
<sequence length="382" mass="43117">MLTFYIFLYIKASFFAYSLANTMLLLLTYSFMFFFTLLLISPLHIVSDQAFAQPATKIAIKNHNIQSFINAGRGTKMLGIAQFKRYLTRFGYLPRYNNNNNNNKTFTDEFDAKFEVGLIRYQQRLGLQVTGKLDSNTVSQMMIPRCGVPDTTTHNHHHITKHFMYFPGKPRWSRPIPRTLTYAFSPVNMIHSLTMLEIREAFQRAFFNWASVIPVNFVEAEDYGFAEIKIGFYIGEHGDGEPFDGVLGVLAHSFSPESGRLHLDAAETWAVDFGVTKSKVAVDLESVATHEIGHILGLSHSSVKEAVMYPSLRARDKRANLNIDDIKGVQSLYGSNPNFRSGWLLQSDFSANQAAQFGVQPFMLATAFIIFSITHTLCASLS</sequence>
<dbReference type="GO" id="GO:0006508">
    <property type="term" value="P:proteolysis"/>
    <property type="evidence" value="ECO:0007669"/>
    <property type="project" value="UniProtKB-KW"/>
</dbReference>
<feature type="binding site" evidence="11">
    <location>
        <position position="262"/>
    </location>
    <ligand>
        <name>Zn(2+)</name>
        <dbReference type="ChEBI" id="CHEBI:29105"/>
        <label>1</label>
    </ligand>
</feature>
<evidence type="ECO:0000259" key="13">
    <source>
        <dbReference type="SMART" id="SM00235"/>
    </source>
</evidence>
<dbReference type="InterPro" id="IPR002477">
    <property type="entry name" value="Peptidoglycan-bd-like"/>
</dbReference>
<feature type="binding site" evidence="11">
    <location>
        <position position="267"/>
    </location>
    <ligand>
        <name>Ca(2+)</name>
        <dbReference type="ChEBI" id="CHEBI:29108"/>
        <label>3</label>
    </ligand>
</feature>
<comment type="similarity">
    <text evidence="1">Belongs to the peptidase M10A family. Matrix metalloproteinases (MMPs) subfamily.</text>
</comment>
<dbReference type="AlphaFoldDB" id="A0A6A4QBB8"/>
<feature type="binding site" description="in inhibited form" evidence="11">
    <location>
        <position position="146"/>
    </location>
    <ligand>
        <name>Zn(2+)</name>
        <dbReference type="ChEBI" id="CHEBI:29105"/>
        <label>2</label>
        <note>catalytic</note>
    </ligand>
</feature>
<feature type="binding site" evidence="11">
    <location>
        <position position="267"/>
    </location>
    <ligand>
        <name>Ca(2+)</name>
        <dbReference type="ChEBI" id="CHEBI:29108"/>
        <label>1</label>
    </ligand>
</feature>
<evidence type="ECO:0000256" key="11">
    <source>
        <dbReference type="PIRSR" id="PIRSR621190-2"/>
    </source>
</evidence>
<feature type="binding site" evidence="11">
    <location>
        <position position="264"/>
    </location>
    <ligand>
        <name>Ca(2+)</name>
        <dbReference type="ChEBI" id="CHEBI:29108"/>
        <label>3</label>
    </ligand>
</feature>
<evidence type="ECO:0000256" key="10">
    <source>
        <dbReference type="PIRSR" id="PIRSR621190-1"/>
    </source>
</evidence>
<keyword evidence="11" id="KW-0106">Calcium</keyword>
<evidence type="ECO:0000256" key="12">
    <source>
        <dbReference type="SAM" id="Phobius"/>
    </source>
</evidence>
<dbReference type="GO" id="GO:0031012">
    <property type="term" value="C:extracellular matrix"/>
    <property type="evidence" value="ECO:0007669"/>
    <property type="project" value="InterPro"/>
</dbReference>
<feature type="binding site" evidence="11">
    <location>
        <position position="300"/>
    </location>
    <ligand>
        <name>Zn(2+)</name>
        <dbReference type="ChEBI" id="CHEBI:29105"/>
        <label>2</label>
        <note>catalytic</note>
    </ligand>
</feature>
<dbReference type="CDD" id="cd04278">
    <property type="entry name" value="ZnMc_MMP"/>
    <property type="match status" value="1"/>
</dbReference>
<comment type="cofactor">
    <cofactor evidence="11">
        <name>Ca(2+)</name>
        <dbReference type="ChEBI" id="CHEBI:29108"/>
    </cofactor>
    <text evidence="11">Can bind about 5 Ca(2+) ions per subunit.</text>
</comment>
<feature type="binding site" evidence="11">
    <location>
        <position position="290"/>
    </location>
    <ligand>
        <name>Zn(2+)</name>
        <dbReference type="ChEBI" id="CHEBI:29105"/>
        <label>2</label>
        <note>catalytic</note>
    </ligand>
</feature>
<dbReference type="InterPro" id="IPR001818">
    <property type="entry name" value="Pept_M10_metallopeptidase"/>
</dbReference>
<dbReference type="InterPro" id="IPR036365">
    <property type="entry name" value="PGBD-like_sf"/>
</dbReference>
<dbReference type="InterPro" id="IPR024079">
    <property type="entry name" value="MetalloPept_cat_dom_sf"/>
</dbReference>
<dbReference type="SMART" id="SM00235">
    <property type="entry name" value="ZnMc"/>
    <property type="match status" value="1"/>
</dbReference>
<keyword evidence="7" id="KW-0482">Metalloprotease</keyword>
<dbReference type="GO" id="GO:0004222">
    <property type="term" value="F:metalloendopeptidase activity"/>
    <property type="evidence" value="ECO:0007669"/>
    <property type="project" value="InterPro"/>
</dbReference>
<keyword evidence="9" id="KW-0325">Glycoprotein</keyword>
<protein>
    <submittedName>
        <fullName evidence="14">Putative stromelysin 2</fullName>
    </submittedName>
</protein>
<comment type="cofactor">
    <cofactor evidence="11">
        <name>Zn(2+)</name>
        <dbReference type="ChEBI" id="CHEBI:29105"/>
    </cofactor>
    <text evidence="11">Binds 2 Zn(2+) ions per subunit.</text>
</comment>
<feature type="active site" evidence="10">
    <location>
        <position position="291"/>
    </location>
</feature>
<evidence type="ECO:0000256" key="8">
    <source>
        <dbReference type="ARBA" id="ARBA00023145"/>
    </source>
</evidence>
<name>A0A6A4QBB8_LUPAL</name>
<gene>
    <name evidence="14" type="ORF">Lalb_Chr07g0195681</name>
</gene>
<dbReference type="PRINTS" id="PR00138">
    <property type="entry name" value="MATRIXIN"/>
</dbReference>
<keyword evidence="12" id="KW-0812">Transmembrane</keyword>
<feature type="binding site" evidence="11">
    <location>
        <position position="308"/>
    </location>
    <ligand>
        <name>Zn(2+)</name>
        <dbReference type="ChEBI" id="CHEBI:29105"/>
        <label>2</label>
        <note>catalytic</note>
    </ligand>
</feature>
<feature type="binding site" evidence="11">
    <location>
        <position position="239"/>
    </location>
    <ligand>
        <name>Zn(2+)</name>
        <dbReference type="ChEBI" id="CHEBI:29105"/>
        <label>1</label>
    </ligand>
</feature>
<feature type="binding site" evidence="11">
    <location>
        <position position="237"/>
    </location>
    <ligand>
        <name>Zn(2+)</name>
        <dbReference type="ChEBI" id="CHEBI:29105"/>
        <label>1</label>
    </ligand>
</feature>
<keyword evidence="4" id="KW-0732">Signal</keyword>
<keyword evidence="2" id="KW-0645">Protease</keyword>
<evidence type="ECO:0000256" key="3">
    <source>
        <dbReference type="ARBA" id="ARBA00022723"/>
    </source>
</evidence>
<dbReference type="InterPro" id="IPR033739">
    <property type="entry name" value="M10A_MMP"/>
</dbReference>
<dbReference type="OrthoDB" id="406838at2759"/>
<keyword evidence="15" id="KW-1185">Reference proteome</keyword>
<dbReference type="SUPFAM" id="SSF55486">
    <property type="entry name" value="Metalloproteases ('zincins'), catalytic domain"/>
    <property type="match status" value="1"/>
</dbReference>
<proteinExistence type="inferred from homology"/>
<dbReference type="PANTHER" id="PTHR10201">
    <property type="entry name" value="MATRIX METALLOPROTEINASE"/>
    <property type="match status" value="1"/>
</dbReference>
<evidence type="ECO:0000313" key="14">
    <source>
        <dbReference type="EMBL" id="KAE9611237.1"/>
    </source>
</evidence>
<evidence type="ECO:0000256" key="1">
    <source>
        <dbReference type="ARBA" id="ARBA00009614"/>
    </source>
</evidence>
<dbReference type="GO" id="GO:0008270">
    <property type="term" value="F:zinc ion binding"/>
    <property type="evidence" value="ECO:0007669"/>
    <property type="project" value="InterPro"/>
</dbReference>
<evidence type="ECO:0000256" key="5">
    <source>
        <dbReference type="ARBA" id="ARBA00022801"/>
    </source>
</evidence>
<evidence type="ECO:0000256" key="7">
    <source>
        <dbReference type="ARBA" id="ARBA00023049"/>
    </source>
</evidence>
<organism evidence="14 15">
    <name type="scientific">Lupinus albus</name>
    <name type="common">White lupine</name>
    <name type="synonym">Lupinus termis</name>
    <dbReference type="NCBI Taxonomy" id="3870"/>
    <lineage>
        <taxon>Eukaryota</taxon>
        <taxon>Viridiplantae</taxon>
        <taxon>Streptophyta</taxon>
        <taxon>Embryophyta</taxon>
        <taxon>Tracheophyta</taxon>
        <taxon>Spermatophyta</taxon>
        <taxon>Magnoliopsida</taxon>
        <taxon>eudicotyledons</taxon>
        <taxon>Gunneridae</taxon>
        <taxon>Pentapetalae</taxon>
        <taxon>rosids</taxon>
        <taxon>fabids</taxon>
        <taxon>Fabales</taxon>
        <taxon>Fabaceae</taxon>
        <taxon>Papilionoideae</taxon>
        <taxon>50 kb inversion clade</taxon>
        <taxon>genistoids sensu lato</taxon>
        <taxon>core genistoids</taxon>
        <taxon>Genisteae</taxon>
        <taxon>Lupinus</taxon>
    </lineage>
</organism>
<feature type="domain" description="Peptidase metallopeptidase" evidence="13">
    <location>
        <begin position="168"/>
        <end position="335"/>
    </location>
</feature>
<dbReference type="PANTHER" id="PTHR10201:SF321">
    <property type="entry name" value="METALLOENDOPROTEINASE 4-MMP"/>
    <property type="match status" value="1"/>
</dbReference>
<evidence type="ECO:0000256" key="9">
    <source>
        <dbReference type="ARBA" id="ARBA00023180"/>
    </source>
</evidence>
<feature type="binding site" evidence="11">
    <location>
        <position position="245"/>
    </location>
    <ligand>
        <name>Ca(2+)</name>
        <dbReference type="ChEBI" id="CHEBI:29108"/>
        <label>3</label>
    </ligand>
</feature>
<keyword evidence="6 11" id="KW-0862">Zinc</keyword>